<evidence type="ECO:0000313" key="2">
    <source>
        <dbReference type="EMBL" id="ORZ25038.1"/>
    </source>
</evidence>
<sequence>MEEKGLIPPLHSFEIYQYVKDTIIINGTILFFYYQYISLLDFIFITLFFHFTAYYFIIVSLSLLLYYITPVSIL</sequence>
<feature type="transmembrane region" description="Helical" evidence="1">
    <location>
        <begin position="18"/>
        <end position="36"/>
    </location>
</feature>
<dbReference type="AlphaFoldDB" id="A0A1X2IZR5"/>
<proteinExistence type="predicted"/>
<comment type="caution">
    <text evidence="2">The sequence shown here is derived from an EMBL/GenBank/DDBJ whole genome shotgun (WGS) entry which is preliminary data.</text>
</comment>
<keyword evidence="3" id="KW-1185">Reference proteome</keyword>
<organism evidence="2 3">
    <name type="scientific">Absidia repens</name>
    <dbReference type="NCBI Taxonomy" id="90262"/>
    <lineage>
        <taxon>Eukaryota</taxon>
        <taxon>Fungi</taxon>
        <taxon>Fungi incertae sedis</taxon>
        <taxon>Mucoromycota</taxon>
        <taxon>Mucoromycotina</taxon>
        <taxon>Mucoromycetes</taxon>
        <taxon>Mucorales</taxon>
        <taxon>Cunninghamellaceae</taxon>
        <taxon>Absidia</taxon>
    </lineage>
</organism>
<accession>A0A1X2IZR5</accession>
<gene>
    <name evidence="2" type="ORF">BCR42DRAFT_399245</name>
</gene>
<protein>
    <submittedName>
        <fullName evidence="2">Uncharacterized protein</fullName>
    </submittedName>
</protein>
<dbReference type="Proteomes" id="UP000193560">
    <property type="component" value="Unassembled WGS sequence"/>
</dbReference>
<reference evidence="2 3" key="1">
    <citation type="submission" date="2016-07" db="EMBL/GenBank/DDBJ databases">
        <title>Pervasive Adenine N6-methylation of Active Genes in Fungi.</title>
        <authorList>
            <consortium name="DOE Joint Genome Institute"/>
            <person name="Mondo S.J."/>
            <person name="Dannebaum R.O."/>
            <person name="Kuo R.C."/>
            <person name="Labutti K."/>
            <person name="Haridas S."/>
            <person name="Kuo A."/>
            <person name="Salamov A."/>
            <person name="Ahrendt S.R."/>
            <person name="Lipzen A."/>
            <person name="Sullivan W."/>
            <person name="Andreopoulos W.B."/>
            <person name="Clum A."/>
            <person name="Lindquist E."/>
            <person name="Daum C."/>
            <person name="Ramamoorthy G.K."/>
            <person name="Gryganskyi A."/>
            <person name="Culley D."/>
            <person name="Magnuson J.K."/>
            <person name="James T.Y."/>
            <person name="O'Malley M.A."/>
            <person name="Stajich J.E."/>
            <person name="Spatafora J.W."/>
            <person name="Visel A."/>
            <person name="Grigoriev I.V."/>
        </authorList>
    </citation>
    <scope>NUCLEOTIDE SEQUENCE [LARGE SCALE GENOMIC DNA]</scope>
    <source>
        <strain evidence="2 3">NRRL 1336</strain>
    </source>
</reference>
<evidence type="ECO:0000313" key="3">
    <source>
        <dbReference type="Proteomes" id="UP000193560"/>
    </source>
</evidence>
<keyword evidence="1" id="KW-1133">Transmembrane helix</keyword>
<feature type="transmembrane region" description="Helical" evidence="1">
    <location>
        <begin position="42"/>
        <end position="68"/>
    </location>
</feature>
<name>A0A1X2IZR5_9FUNG</name>
<dbReference type="EMBL" id="MCGE01000001">
    <property type="protein sequence ID" value="ORZ25038.1"/>
    <property type="molecule type" value="Genomic_DNA"/>
</dbReference>
<evidence type="ECO:0000256" key="1">
    <source>
        <dbReference type="SAM" id="Phobius"/>
    </source>
</evidence>
<keyword evidence="1" id="KW-0472">Membrane</keyword>
<keyword evidence="1" id="KW-0812">Transmembrane</keyword>